<organism evidence="5 7">
    <name type="scientific">Adineta steineri</name>
    <dbReference type="NCBI Taxonomy" id="433720"/>
    <lineage>
        <taxon>Eukaryota</taxon>
        <taxon>Metazoa</taxon>
        <taxon>Spiralia</taxon>
        <taxon>Gnathifera</taxon>
        <taxon>Rotifera</taxon>
        <taxon>Eurotatoria</taxon>
        <taxon>Bdelloidea</taxon>
        <taxon>Adinetida</taxon>
        <taxon>Adinetidae</taxon>
        <taxon>Adineta</taxon>
    </lineage>
</organism>
<dbReference type="InterPro" id="IPR002347">
    <property type="entry name" value="SDR_fam"/>
</dbReference>
<dbReference type="SUPFAM" id="SSF51735">
    <property type="entry name" value="NAD(P)-binding Rossmann-fold domains"/>
    <property type="match status" value="1"/>
</dbReference>
<accession>A0A813SJ12</accession>
<protein>
    <recommendedName>
        <fullName evidence="8">Carbonyl reductase</fullName>
    </recommendedName>
</protein>
<dbReference type="PANTHER" id="PTHR43963">
    <property type="entry name" value="CARBONYL REDUCTASE 1-RELATED"/>
    <property type="match status" value="1"/>
</dbReference>
<dbReference type="OrthoDB" id="7289984at2759"/>
<dbReference type="Pfam" id="PF00106">
    <property type="entry name" value="adh_short"/>
    <property type="match status" value="1"/>
</dbReference>
<name>A0A813SJ12_9BILA</name>
<dbReference type="PRINTS" id="PR00080">
    <property type="entry name" value="SDRFAMILY"/>
</dbReference>
<comment type="similarity">
    <text evidence="1 4">Belongs to the short-chain dehydrogenases/reductases (SDR) family.</text>
</comment>
<dbReference type="EMBL" id="CAJOAY010003543">
    <property type="protein sequence ID" value="CAF4027876.1"/>
    <property type="molecule type" value="Genomic_DNA"/>
</dbReference>
<evidence type="ECO:0000256" key="4">
    <source>
        <dbReference type="RuleBase" id="RU000363"/>
    </source>
</evidence>
<reference evidence="5" key="1">
    <citation type="submission" date="2021-02" db="EMBL/GenBank/DDBJ databases">
        <authorList>
            <person name="Nowell W R."/>
        </authorList>
    </citation>
    <scope>NUCLEOTIDE SEQUENCE</scope>
</reference>
<dbReference type="PRINTS" id="PR00081">
    <property type="entry name" value="GDHRDH"/>
</dbReference>
<dbReference type="InterPro" id="IPR036291">
    <property type="entry name" value="NAD(P)-bd_dom_sf"/>
</dbReference>
<evidence type="ECO:0000256" key="1">
    <source>
        <dbReference type="ARBA" id="ARBA00006484"/>
    </source>
</evidence>
<dbReference type="Gene3D" id="3.40.50.720">
    <property type="entry name" value="NAD(P)-binding Rossmann-like Domain"/>
    <property type="match status" value="1"/>
</dbReference>
<evidence type="ECO:0000313" key="7">
    <source>
        <dbReference type="Proteomes" id="UP000663891"/>
    </source>
</evidence>
<keyword evidence="3" id="KW-0560">Oxidoreductase</keyword>
<proteinExistence type="inferred from homology"/>
<evidence type="ECO:0008006" key="8">
    <source>
        <dbReference type="Google" id="ProtNLM"/>
    </source>
</evidence>
<dbReference type="AlphaFoldDB" id="A0A813SJ12"/>
<sequence length="304" mass="33230">MSSTEHQQQRVILVTGANKGIGFEVVKKLVQRSSSGNNDVILLGSRDLQRGQDALKQLGSPPNTHILELDTSSKESITRATNEIKQKYGGQLDILINNAGIARPVETPESARETVNTNYYGVKLLNEHLIPLLRDNGRIVNVASEVASITFYFVSKDLQDQFTSPTLTTEQLDGLVEDFVSAVQSKTLEKLGYPSKLPSWVYSVSKAALIALTRIEAGQQPEGKKIFVYSVTPGYCCTNLSNHASDARPAEAGADSILHAVDTPANELENGAFYQDGIKLPPICQDGAKVQEYVVRWQKRAASQ</sequence>
<evidence type="ECO:0000256" key="2">
    <source>
        <dbReference type="ARBA" id="ARBA00022857"/>
    </source>
</evidence>
<dbReference type="GO" id="GO:0016491">
    <property type="term" value="F:oxidoreductase activity"/>
    <property type="evidence" value="ECO:0007669"/>
    <property type="project" value="UniProtKB-KW"/>
</dbReference>
<comment type="caution">
    <text evidence="5">The sequence shown here is derived from an EMBL/GenBank/DDBJ whole genome shotgun (WGS) entry which is preliminary data.</text>
</comment>
<evidence type="ECO:0000313" key="5">
    <source>
        <dbReference type="EMBL" id="CAF0797692.1"/>
    </source>
</evidence>
<dbReference type="EMBL" id="CAJNON010000021">
    <property type="protein sequence ID" value="CAF0797692.1"/>
    <property type="molecule type" value="Genomic_DNA"/>
</dbReference>
<dbReference type="PANTHER" id="PTHR43963:SF6">
    <property type="entry name" value="CHAIN DEHYDROGENASE FAMILY PROTEIN, PUTATIVE (AFU_ORTHOLOGUE AFUA_3G15350)-RELATED"/>
    <property type="match status" value="1"/>
</dbReference>
<dbReference type="Proteomes" id="UP000663891">
    <property type="component" value="Unassembled WGS sequence"/>
</dbReference>
<gene>
    <name evidence="6" type="ORF">OKA104_LOCUS31381</name>
    <name evidence="5" type="ORF">VCS650_LOCUS3840</name>
</gene>
<keyword evidence="2" id="KW-0521">NADP</keyword>
<evidence type="ECO:0000313" key="6">
    <source>
        <dbReference type="EMBL" id="CAF4027876.1"/>
    </source>
</evidence>
<evidence type="ECO:0000256" key="3">
    <source>
        <dbReference type="ARBA" id="ARBA00023002"/>
    </source>
</evidence>
<dbReference type="Proteomes" id="UP000663881">
    <property type="component" value="Unassembled WGS sequence"/>
</dbReference>